<evidence type="ECO:0000256" key="1">
    <source>
        <dbReference type="ARBA" id="ARBA00004496"/>
    </source>
</evidence>
<dbReference type="Proteomes" id="UP000195305">
    <property type="component" value="Unassembled WGS sequence"/>
</dbReference>
<dbReference type="PANTHER" id="PTHR17490:SF16">
    <property type="entry name" value="THREONYLCARBAMOYL-AMP SYNTHASE"/>
    <property type="match status" value="1"/>
</dbReference>
<dbReference type="GO" id="GO:0061710">
    <property type="term" value="F:L-threonylcarbamoyladenylate synthase"/>
    <property type="evidence" value="ECO:0007669"/>
    <property type="project" value="UniProtKB-EC"/>
</dbReference>
<dbReference type="AlphaFoldDB" id="A0A1Y4SXV3"/>
<dbReference type="GO" id="GO:0006450">
    <property type="term" value="P:regulation of translational fidelity"/>
    <property type="evidence" value="ECO:0007669"/>
    <property type="project" value="TreeGrafter"/>
</dbReference>
<dbReference type="GO" id="GO:0003725">
    <property type="term" value="F:double-stranded RNA binding"/>
    <property type="evidence" value="ECO:0007669"/>
    <property type="project" value="InterPro"/>
</dbReference>
<evidence type="ECO:0000256" key="8">
    <source>
        <dbReference type="ARBA" id="ARBA00022741"/>
    </source>
</evidence>
<comment type="similarity">
    <text evidence="2">Belongs to the SUA5 family.</text>
</comment>
<reference evidence="13 14" key="1">
    <citation type="journal article" date="2018" name="BMC Genomics">
        <title>Whole genome sequencing and function prediction of 133 gut anaerobes isolated from chicken caecum in pure cultures.</title>
        <authorList>
            <person name="Medvecky M."/>
            <person name="Cejkova D."/>
            <person name="Polansky O."/>
            <person name="Karasova D."/>
            <person name="Kubasova T."/>
            <person name="Cizek A."/>
            <person name="Rychlik I."/>
        </authorList>
    </citation>
    <scope>NUCLEOTIDE SEQUENCE [LARGE SCALE GENOMIC DNA]</scope>
    <source>
        <strain evidence="13 14">An13</strain>
    </source>
</reference>
<dbReference type="PROSITE" id="PS51163">
    <property type="entry name" value="YRDC"/>
    <property type="match status" value="1"/>
</dbReference>
<comment type="subcellular location">
    <subcellularLocation>
        <location evidence="1">Cytoplasm</location>
    </subcellularLocation>
</comment>
<dbReference type="GO" id="GO:0005737">
    <property type="term" value="C:cytoplasm"/>
    <property type="evidence" value="ECO:0007669"/>
    <property type="project" value="UniProtKB-SubCell"/>
</dbReference>
<proteinExistence type="inferred from homology"/>
<keyword evidence="9" id="KW-0067">ATP-binding</keyword>
<feature type="domain" description="YrdC-like" evidence="12">
    <location>
        <begin position="7"/>
        <end position="190"/>
    </location>
</feature>
<dbReference type="EC" id="2.7.7.87" evidence="3"/>
<gene>
    <name evidence="13" type="ORF">B5E75_05540</name>
</gene>
<evidence type="ECO:0000256" key="6">
    <source>
        <dbReference type="ARBA" id="ARBA00022694"/>
    </source>
</evidence>
<dbReference type="GO" id="GO:0000049">
    <property type="term" value="F:tRNA binding"/>
    <property type="evidence" value="ECO:0007669"/>
    <property type="project" value="TreeGrafter"/>
</dbReference>
<evidence type="ECO:0000256" key="9">
    <source>
        <dbReference type="ARBA" id="ARBA00022840"/>
    </source>
</evidence>
<dbReference type="NCBIfam" id="TIGR00057">
    <property type="entry name" value="L-threonylcarbamoyladenylate synthase"/>
    <property type="match status" value="1"/>
</dbReference>
<protein>
    <recommendedName>
        <fullName evidence="10">L-threonylcarbamoyladenylate synthase</fullName>
        <ecNumber evidence="3">2.7.7.87</ecNumber>
    </recommendedName>
    <alternativeName>
        <fullName evidence="10">L-threonylcarbamoyladenylate synthase</fullName>
    </alternativeName>
</protein>
<evidence type="ECO:0000256" key="3">
    <source>
        <dbReference type="ARBA" id="ARBA00012584"/>
    </source>
</evidence>
<dbReference type="InterPro" id="IPR050156">
    <property type="entry name" value="TC-AMP_synthase_SUA5"/>
</dbReference>
<evidence type="ECO:0000256" key="10">
    <source>
        <dbReference type="ARBA" id="ARBA00029774"/>
    </source>
</evidence>
<comment type="catalytic activity">
    <reaction evidence="11">
        <text>L-threonine + hydrogencarbonate + ATP = L-threonylcarbamoyladenylate + diphosphate + H2O</text>
        <dbReference type="Rhea" id="RHEA:36407"/>
        <dbReference type="ChEBI" id="CHEBI:15377"/>
        <dbReference type="ChEBI" id="CHEBI:17544"/>
        <dbReference type="ChEBI" id="CHEBI:30616"/>
        <dbReference type="ChEBI" id="CHEBI:33019"/>
        <dbReference type="ChEBI" id="CHEBI:57926"/>
        <dbReference type="ChEBI" id="CHEBI:73682"/>
        <dbReference type="EC" id="2.7.7.87"/>
    </reaction>
</comment>
<keyword evidence="4" id="KW-0963">Cytoplasm</keyword>
<evidence type="ECO:0000256" key="7">
    <source>
        <dbReference type="ARBA" id="ARBA00022695"/>
    </source>
</evidence>
<dbReference type="GO" id="GO:0008033">
    <property type="term" value="P:tRNA processing"/>
    <property type="evidence" value="ECO:0007669"/>
    <property type="project" value="UniProtKB-KW"/>
</dbReference>
<keyword evidence="6" id="KW-0819">tRNA processing</keyword>
<evidence type="ECO:0000256" key="5">
    <source>
        <dbReference type="ARBA" id="ARBA00022679"/>
    </source>
</evidence>
<dbReference type="EMBL" id="NFLJ01000013">
    <property type="protein sequence ID" value="OUQ34767.1"/>
    <property type="molecule type" value="Genomic_DNA"/>
</dbReference>
<accession>A0A1Y4SXV3</accession>
<evidence type="ECO:0000256" key="2">
    <source>
        <dbReference type="ARBA" id="ARBA00007663"/>
    </source>
</evidence>
<name>A0A1Y4SXV3_9FIRM</name>
<evidence type="ECO:0000259" key="12">
    <source>
        <dbReference type="PROSITE" id="PS51163"/>
    </source>
</evidence>
<dbReference type="PANTHER" id="PTHR17490">
    <property type="entry name" value="SUA5"/>
    <property type="match status" value="1"/>
</dbReference>
<keyword evidence="14" id="KW-1185">Reference proteome</keyword>
<evidence type="ECO:0000256" key="4">
    <source>
        <dbReference type="ARBA" id="ARBA00022490"/>
    </source>
</evidence>
<evidence type="ECO:0000256" key="11">
    <source>
        <dbReference type="ARBA" id="ARBA00048366"/>
    </source>
</evidence>
<dbReference type="Gene3D" id="3.90.870.10">
    <property type="entry name" value="DHBP synthase"/>
    <property type="match status" value="1"/>
</dbReference>
<dbReference type="RefSeq" id="WP_087357792.1">
    <property type="nucleotide sequence ID" value="NZ_NFLJ01000013.1"/>
</dbReference>
<sequence>MTKVVLENQMNEICDVIQKGGIVAFPTETVYGVGIRFEDEKALDHLMEAKNRDYSKAITLMVANKADISQYAYVSEKAQKLIEHFMPGMITLIFQKKETVSEAMTNGKPTIGIRIPDSSFVLSLLEKVGPMLVTSANLSNHPNTTSTAEVLEQLDGRIDLVVDGKTSDNIASTVVDVSQDEIKILRAGKITKEDIEEVIK</sequence>
<dbReference type="OrthoDB" id="9814580at2"/>
<dbReference type="Pfam" id="PF01300">
    <property type="entry name" value="Sua5_yciO_yrdC"/>
    <property type="match status" value="1"/>
</dbReference>
<dbReference type="InterPro" id="IPR017945">
    <property type="entry name" value="DHBP_synth_RibB-like_a/b_dom"/>
</dbReference>
<dbReference type="SUPFAM" id="SSF55821">
    <property type="entry name" value="YrdC/RibB"/>
    <property type="match status" value="1"/>
</dbReference>
<dbReference type="InterPro" id="IPR006070">
    <property type="entry name" value="Sua5-like_dom"/>
</dbReference>
<keyword evidence="8" id="KW-0547">Nucleotide-binding</keyword>
<keyword evidence="7" id="KW-0548">Nucleotidyltransferase</keyword>
<evidence type="ECO:0000313" key="14">
    <source>
        <dbReference type="Proteomes" id="UP000195305"/>
    </source>
</evidence>
<comment type="caution">
    <text evidence="13">The sequence shown here is derived from an EMBL/GenBank/DDBJ whole genome shotgun (WGS) entry which is preliminary data.</text>
</comment>
<organism evidence="13 14">
    <name type="scientific">Massilimicrobiota timonensis</name>
    <dbReference type="NCBI Taxonomy" id="1776392"/>
    <lineage>
        <taxon>Bacteria</taxon>
        <taxon>Bacillati</taxon>
        <taxon>Bacillota</taxon>
        <taxon>Erysipelotrichia</taxon>
        <taxon>Erysipelotrichales</taxon>
        <taxon>Erysipelotrichaceae</taxon>
        <taxon>Massilimicrobiota</taxon>
    </lineage>
</organism>
<keyword evidence="5" id="KW-0808">Transferase</keyword>
<evidence type="ECO:0000313" key="13">
    <source>
        <dbReference type="EMBL" id="OUQ34767.1"/>
    </source>
</evidence>
<dbReference type="GO" id="GO:0005524">
    <property type="term" value="F:ATP binding"/>
    <property type="evidence" value="ECO:0007669"/>
    <property type="project" value="UniProtKB-KW"/>
</dbReference>